<proteinExistence type="inferred from homology"/>
<sequence>MQVLHARSVILDLHQLGLKFKPHLLMTLCQVGYTFLYFITEASFNHGMNPHVYITYRHIVAGLVMLPFAYFLERKQRPKLTFLLLVEIFILSLLGVGLTLNTYFASLRYTSPTFIASVVNTIASLTFVIAIGLRLEIINLRNPRGMAKVLGTLISLGGVMTMTLYKGVIVRNLWKPLISIQGSSPPHEEWIKGSLLTVSSCITWSIWYHDTGHSDGVDLLLVVVFNTDGRRFVEQSCTSPLPSRDVRGKVDPQISHPDSAQSAVFTAFVEHRPTAWKIGFNIDLWSTLYGGVVCSGLIIFIQLWCTEEKGPVFVTMFNPVSTILVAILAYFVLGERLYTGSIVGALIVIVGLYLLLWGKEGDEKVYTKSEELKDNISQKIHLATTDHALNGEP</sequence>
<organism evidence="8 9">
    <name type="scientific">Ficus carica</name>
    <name type="common">Common fig</name>
    <dbReference type="NCBI Taxonomy" id="3494"/>
    <lineage>
        <taxon>Eukaryota</taxon>
        <taxon>Viridiplantae</taxon>
        <taxon>Streptophyta</taxon>
        <taxon>Embryophyta</taxon>
        <taxon>Tracheophyta</taxon>
        <taxon>Spermatophyta</taxon>
        <taxon>Magnoliopsida</taxon>
        <taxon>eudicotyledons</taxon>
        <taxon>Gunneridae</taxon>
        <taxon>Pentapetalae</taxon>
        <taxon>rosids</taxon>
        <taxon>fabids</taxon>
        <taxon>Rosales</taxon>
        <taxon>Moraceae</taxon>
        <taxon>Ficeae</taxon>
        <taxon>Ficus</taxon>
    </lineage>
</organism>
<evidence type="ECO:0000256" key="2">
    <source>
        <dbReference type="ARBA" id="ARBA00007635"/>
    </source>
</evidence>
<keyword evidence="3 6" id="KW-0812">Transmembrane</keyword>
<dbReference type="PANTHER" id="PTHR31218">
    <property type="entry name" value="WAT1-RELATED PROTEIN"/>
    <property type="match status" value="1"/>
</dbReference>
<keyword evidence="9" id="KW-1185">Reference proteome</keyword>
<feature type="transmembrane region" description="Helical" evidence="6">
    <location>
        <begin position="52"/>
        <end position="72"/>
    </location>
</feature>
<feature type="domain" description="EamA" evidence="7">
    <location>
        <begin position="275"/>
        <end position="356"/>
    </location>
</feature>
<evidence type="ECO:0000256" key="4">
    <source>
        <dbReference type="ARBA" id="ARBA00022989"/>
    </source>
</evidence>
<dbReference type="SUPFAM" id="SSF103481">
    <property type="entry name" value="Multidrug resistance efflux transporter EmrE"/>
    <property type="match status" value="2"/>
</dbReference>
<dbReference type="GO" id="GO:0022857">
    <property type="term" value="F:transmembrane transporter activity"/>
    <property type="evidence" value="ECO:0007669"/>
    <property type="project" value="InterPro"/>
</dbReference>
<evidence type="ECO:0000256" key="3">
    <source>
        <dbReference type="ARBA" id="ARBA00022692"/>
    </source>
</evidence>
<feature type="transmembrane region" description="Helical" evidence="6">
    <location>
        <begin position="84"/>
        <end position="105"/>
    </location>
</feature>
<evidence type="ECO:0000313" key="8">
    <source>
        <dbReference type="EMBL" id="GMN53443.1"/>
    </source>
</evidence>
<keyword evidence="5 6" id="KW-0472">Membrane</keyword>
<feature type="transmembrane region" description="Helical" evidence="6">
    <location>
        <begin position="145"/>
        <end position="165"/>
    </location>
</feature>
<evidence type="ECO:0000256" key="6">
    <source>
        <dbReference type="RuleBase" id="RU363077"/>
    </source>
</evidence>
<feature type="transmembrane region" description="Helical" evidence="6">
    <location>
        <begin position="20"/>
        <end position="40"/>
    </location>
</feature>
<dbReference type="InterPro" id="IPR037185">
    <property type="entry name" value="EmrE-like"/>
</dbReference>
<protein>
    <recommendedName>
        <fullName evidence="6">WAT1-related protein</fullName>
    </recommendedName>
</protein>
<feature type="transmembrane region" description="Helical" evidence="6">
    <location>
        <begin position="284"/>
        <end position="305"/>
    </location>
</feature>
<evidence type="ECO:0000256" key="5">
    <source>
        <dbReference type="ARBA" id="ARBA00023136"/>
    </source>
</evidence>
<dbReference type="Pfam" id="PF00892">
    <property type="entry name" value="EamA"/>
    <property type="match status" value="2"/>
</dbReference>
<dbReference type="InterPro" id="IPR000620">
    <property type="entry name" value="EamA_dom"/>
</dbReference>
<comment type="caution">
    <text evidence="8">The sequence shown here is derived from an EMBL/GenBank/DDBJ whole genome shotgun (WGS) entry which is preliminary data.</text>
</comment>
<keyword evidence="4 6" id="KW-1133">Transmembrane helix</keyword>
<evidence type="ECO:0000259" key="7">
    <source>
        <dbReference type="Pfam" id="PF00892"/>
    </source>
</evidence>
<accession>A0AA88ATQ5</accession>
<feature type="transmembrane region" description="Helical" evidence="6">
    <location>
        <begin position="312"/>
        <end position="332"/>
    </location>
</feature>
<comment type="similarity">
    <text evidence="2 6">Belongs to the drug/metabolite transporter (DMT) superfamily. Plant drug/metabolite exporter (P-DME) (TC 2.A.7.4) family.</text>
</comment>
<comment type="subcellular location">
    <subcellularLocation>
        <location evidence="1 6">Membrane</location>
        <topology evidence="1 6">Multi-pass membrane protein</topology>
    </subcellularLocation>
</comment>
<dbReference type="EMBL" id="BTGU01000046">
    <property type="protein sequence ID" value="GMN53443.1"/>
    <property type="molecule type" value="Genomic_DNA"/>
</dbReference>
<feature type="transmembrane region" description="Helical" evidence="6">
    <location>
        <begin position="111"/>
        <end position="133"/>
    </location>
</feature>
<dbReference type="GO" id="GO:0016020">
    <property type="term" value="C:membrane"/>
    <property type="evidence" value="ECO:0007669"/>
    <property type="project" value="UniProtKB-SubCell"/>
</dbReference>
<reference evidence="8" key="1">
    <citation type="submission" date="2023-07" db="EMBL/GenBank/DDBJ databases">
        <title>draft genome sequence of fig (Ficus carica).</title>
        <authorList>
            <person name="Takahashi T."/>
            <person name="Nishimura K."/>
        </authorList>
    </citation>
    <scope>NUCLEOTIDE SEQUENCE</scope>
</reference>
<evidence type="ECO:0000256" key="1">
    <source>
        <dbReference type="ARBA" id="ARBA00004141"/>
    </source>
</evidence>
<dbReference type="Proteomes" id="UP001187192">
    <property type="component" value="Unassembled WGS sequence"/>
</dbReference>
<dbReference type="AlphaFoldDB" id="A0AA88ATQ5"/>
<name>A0AA88ATQ5_FICCA</name>
<gene>
    <name evidence="8" type="ORF">TIFTF001_022574</name>
</gene>
<evidence type="ECO:0000313" key="9">
    <source>
        <dbReference type="Proteomes" id="UP001187192"/>
    </source>
</evidence>
<dbReference type="InterPro" id="IPR030184">
    <property type="entry name" value="WAT1-related"/>
</dbReference>
<feature type="transmembrane region" description="Helical" evidence="6">
    <location>
        <begin position="338"/>
        <end position="358"/>
    </location>
</feature>
<feature type="domain" description="EamA" evidence="7">
    <location>
        <begin position="33"/>
        <end position="162"/>
    </location>
</feature>